<evidence type="ECO:0008006" key="4">
    <source>
        <dbReference type="Google" id="ProtNLM"/>
    </source>
</evidence>
<evidence type="ECO:0000256" key="1">
    <source>
        <dbReference type="SAM" id="MobiDB-lite"/>
    </source>
</evidence>
<gene>
    <name evidence="2" type="ORF">DWB77_02873</name>
</gene>
<sequence>MRSDLSTMRPLLDGFASRAVTSDGLAARRSPAPFPDATPVELPDEDAGTGRDFHRTLLERRSSLRYADAPVRTELVLRLLTGALERDSRDWGLDEQAGPLEAFVFALRSEGMPAGVYRVTAREASLIAPASALGDPENLGVQREFAGAGGIVSMYAALDRADSWAGAHGYRIGVTRASMALYDFHLECQSHGLVGTLFGGFIGTAVRTLVQSDGVTRHPLLSATYALPEAGQ</sequence>
<dbReference type="AlphaFoldDB" id="A0A387HA57"/>
<proteinExistence type="predicted"/>
<reference evidence="2 3" key="1">
    <citation type="submission" date="2018-10" db="EMBL/GenBank/DDBJ databases">
        <title>Relationship between Morphology and Antimicrobial Activity in Streptomyces.</title>
        <authorList>
            <person name="Kang H.J."/>
            <person name="Kim S.B."/>
        </authorList>
    </citation>
    <scope>NUCLEOTIDE SEQUENCE [LARGE SCALE GENOMIC DNA]</scope>
    <source>
        <strain evidence="2 3">BH38</strain>
    </source>
</reference>
<dbReference type="Proteomes" id="UP000271554">
    <property type="component" value="Chromosome"/>
</dbReference>
<dbReference type="GO" id="GO:0016491">
    <property type="term" value="F:oxidoreductase activity"/>
    <property type="evidence" value="ECO:0007669"/>
    <property type="project" value="InterPro"/>
</dbReference>
<evidence type="ECO:0000313" key="3">
    <source>
        <dbReference type="Proteomes" id="UP000271554"/>
    </source>
</evidence>
<dbReference type="EMBL" id="CP032698">
    <property type="protein sequence ID" value="AYG80735.1"/>
    <property type="molecule type" value="Genomic_DNA"/>
</dbReference>
<organism evidence="2 3">
    <name type="scientific">Streptomyces hundungensis</name>
    <dbReference type="NCBI Taxonomy" id="1077946"/>
    <lineage>
        <taxon>Bacteria</taxon>
        <taxon>Bacillati</taxon>
        <taxon>Actinomycetota</taxon>
        <taxon>Actinomycetes</taxon>
        <taxon>Kitasatosporales</taxon>
        <taxon>Streptomycetaceae</taxon>
        <taxon>Streptomyces</taxon>
    </lineage>
</organism>
<dbReference type="RefSeq" id="WP_120721635.1">
    <property type="nucleotide sequence ID" value="NZ_CP032698.1"/>
</dbReference>
<keyword evidence="3" id="KW-1185">Reference proteome</keyword>
<dbReference type="InterPro" id="IPR000415">
    <property type="entry name" value="Nitroreductase-like"/>
</dbReference>
<evidence type="ECO:0000313" key="2">
    <source>
        <dbReference type="EMBL" id="AYG80735.1"/>
    </source>
</evidence>
<name>A0A387HA57_9ACTN</name>
<dbReference type="KEGG" id="shun:DWB77_02873"/>
<protein>
    <recommendedName>
        <fullName evidence="4">Nitroreductase domain-containing protein</fullName>
    </recommendedName>
</protein>
<dbReference type="SUPFAM" id="SSF55469">
    <property type="entry name" value="FMN-dependent nitroreductase-like"/>
    <property type="match status" value="1"/>
</dbReference>
<accession>A0A387HA57</accession>
<dbReference type="OrthoDB" id="3435919at2"/>
<feature type="region of interest" description="Disordered" evidence="1">
    <location>
        <begin position="26"/>
        <end position="48"/>
    </location>
</feature>
<dbReference type="Gene3D" id="3.40.109.10">
    <property type="entry name" value="NADH Oxidase"/>
    <property type="match status" value="1"/>
</dbReference>